<feature type="region of interest" description="Disordered" evidence="1">
    <location>
        <begin position="413"/>
        <end position="432"/>
    </location>
</feature>
<proteinExistence type="predicted"/>
<dbReference type="Pfam" id="PF03432">
    <property type="entry name" value="Relaxase"/>
    <property type="match status" value="1"/>
</dbReference>
<reference evidence="4" key="1">
    <citation type="submission" date="2017-02" db="EMBL/GenBank/DDBJ databases">
        <authorList>
            <person name="Varghese N."/>
            <person name="Submissions S."/>
        </authorList>
    </citation>
    <scope>NUCLEOTIDE SEQUENCE [LARGE SCALE GENOMIC DNA]</scope>
    <source>
        <strain evidence="4">DSM 22224</strain>
    </source>
</reference>
<evidence type="ECO:0000313" key="4">
    <source>
        <dbReference type="Proteomes" id="UP000190367"/>
    </source>
</evidence>
<dbReference type="OrthoDB" id="915634at2"/>
<dbReference type="STRING" id="634771.SAMN04488128_103755"/>
<keyword evidence="4" id="KW-1185">Reference proteome</keyword>
<feature type="domain" description="MobA/VirD2-like nuclease" evidence="2">
    <location>
        <begin position="43"/>
        <end position="151"/>
    </location>
</feature>
<dbReference type="EMBL" id="FUWZ01000003">
    <property type="protein sequence ID" value="SKA33033.1"/>
    <property type="molecule type" value="Genomic_DNA"/>
</dbReference>
<dbReference type="AlphaFoldDB" id="A0A1T4SXT9"/>
<evidence type="ECO:0000259" key="2">
    <source>
        <dbReference type="Pfam" id="PF03432"/>
    </source>
</evidence>
<name>A0A1T4SXT9_9BACT</name>
<evidence type="ECO:0000256" key="1">
    <source>
        <dbReference type="SAM" id="MobiDB-lite"/>
    </source>
</evidence>
<organism evidence="3 4">
    <name type="scientific">Chitinophaga eiseniae</name>
    <dbReference type="NCBI Taxonomy" id="634771"/>
    <lineage>
        <taxon>Bacteria</taxon>
        <taxon>Pseudomonadati</taxon>
        <taxon>Bacteroidota</taxon>
        <taxon>Chitinophagia</taxon>
        <taxon>Chitinophagales</taxon>
        <taxon>Chitinophagaceae</taxon>
        <taxon>Chitinophaga</taxon>
    </lineage>
</organism>
<dbReference type="InterPro" id="IPR005094">
    <property type="entry name" value="Endonuclease_MobA/VirD2"/>
</dbReference>
<dbReference type="NCBIfam" id="NF041325">
    <property type="entry name" value="Bacteroid_MobB"/>
    <property type="match status" value="1"/>
</dbReference>
<feature type="compositionally biased region" description="Basic residues" evidence="1">
    <location>
        <begin position="419"/>
        <end position="432"/>
    </location>
</feature>
<sequence length="432" mass="48734">MIAKIAHGENITGALEYNQRKVEQENGTVLFTSKMVESLDGSFSVAQLRRSFAPYLLANRKTEKPVIHISLNPDPRDKVSDEAFIEMAQKYMQHMGYGEQPFVVFKHTDINRAHCHIVTVCVDEHGKKIPDTFERRRSMEICRSLEQQYGLQPATGQHQQTDDRLFRSVDHQKGDIKSQIAAVVRYLPERYHFQGLGAYNALLSLYNITAEEVKGELAGKVKSGLVYIALDGEGNKVSNPFKASLFGKKAGHANMEVHYTRSKADMKESDVRSETKRTIEVALHSTKAEATFKQQLKDQGIDTVIRRSAEGRIYGITFVDHTHGMVWNGSQLGKELSANTFNTLWLDTSLQQPSGKDELLPGGQPPEPVRPIESPDPFGFFQEEVPAGIIDFEQLIEGLGGWLPEAGAESMEELQFSRNMKKKKRRRQKPEM</sequence>
<protein>
    <submittedName>
        <fullName evidence="3">Relaxase/Mobilisation nuclease domain-containing protein</fullName>
    </submittedName>
</protein>
<accession>A0A1T4SXT9</accession>
<dbReference type="Proteomes" id="UP000190367">
    <property type="component" value="Unassembled WGS sequence"/>
</dbReference>
<evidence type="ECO:0000313" key="3">
    <source>
        <dbReference type="EMBL" id="SKA33033.1"/>
    </source>
</evidence>
<gene>
    <name evidence="3" type="ORF">SAMN04488128_103755</name>
</gene>
<dbReference type="RefSeq" id="WP_078671082.1">
    <property type="nucleotide sequence ID" value="NZ_FUWZ01000003.1"/>
</dbReference>
<feature type="region of interest" description="Disordered" evidence="1">
    <location>
        <begin position="352"/>
        <end position="371"/>
    </location>
</feature>